<dbReference type="GO" id="GO:0003938">
    <property type="term" value="F:IMP dehydrogenase activity"/>
    <property type="evidence" value="ECO:0007669"/>
    <property type="project" value="UniProtKB-EC"/>
</dbReference>
<dbReference type="EMBL" id="CP036276">
    <property type="protein sequence ID" value="QDU47516.1"/>
    <property type="molecule type" value="Genomic_DNA"/>
</dbReference>
<protein>
    <submittedName>
        <fullName evidence="4">Inosine-5'-monophosphate dehydrogenase</fullName>
        <ecNumber evidence="4">1.1.1.205</ecNumber>
    </submittedName>
</protein>
<feature type="domain" description="CBS" evidence="3">
    <location>
        <begin position="69"/>
        <end position="124"/>
    </location>
</feature>
<keyword evidence="5" id="KW-1185">Reference proteome</keyword>
<keyword evidence="1 2" id="KW-0129">CBS domain</keyword>
<evidence type="ECO:0000313" key="4">
    <source>
        <dbReference type="EMBL" id="QDU47516.1"/>
    </source>
</evidence>
<organism evidence="4 5">
    <name type="scientific">Symmachiella dynata</name>
    <dbReference type="NCBI Taxonomy" id="2527995"/>
    <lineage>
        <taxon>Bacteria</taxon>
        <taxon>Pseudomonadati</taxon>
        <taxon>Planctomycetota</taxon>
        <taxon>Planctomycetia</taxon>
        <taxon>Planctomycetales</taxon>
        <taxon>Planctomycetaceae</taxon>
        <taxon>Symmachiella</taxon>
    </lineage>
</organism>
<feature type="domain" description="CBS" evidence="3">
    <location>
        <begin position="9"/>
        <end position="65"/>
    </location>
</feature>
<evidence type="ECO:0000256" key="2">
    <source>
        <dbReference type="PROSITE-ProRule" id="PRU00703"/>
    </source>
</evidence>
<dbReference type="InterPro" id="IPR051257">
    <property type="entry name" value="Diverse_CBS-Domain"/>
</dbReference>
<name>A0A517ZYH3_9PLAN</name>
<dbReference type="Pfam" id="PF00571">
    <property type="entry name" value="CBS"/>
    <property type="match status" value="2"/>
</dbReference>
<evidence type="ECO:0000256" key="1">
    <source>
        <dbReference type="ARBA" id="ARBA00023122"/>
    </source>
</evidence>
<dbReference type="InterPro" id="IPR046342">
    <property type="entry name" value="CBS_dom_sf"/>
</dbReference>
<gene>
    <name evidence="4" type="primary">guaB_3</name>
    <name evidence="4" type="ORF">Mal52_60480</name>
</gene>
<dbReference type="OrthoDB" id="278773at2"/>
<accession>A0A517ZYH3</accession>
<dbReference type="PANTHER" id="PTHR43080">
    <property type="entry name" value="CBS DOMAIN-CONTAINING PROTEIN CBSX3, MITOCHONDRIAL"/>
    <property type="match status" value="1"/>
</dbReference>
<dbReference type="SUPFAM" id="SSF54631">
    <property type="entry name" value="CBS-domain pair"/>
    <property type="match status" value="1"/>
</dbReference>
<evidence type="ECO:0000259" key="3">
    <source>
        <dbReference type="PROSITE" id="PS51371"/>
    </source>
</evidence>
<reference evidence="4 5" key="1">
    <citation type="submission" date="2019-02" db="EMBL/GenBank/DDBJ databases">
        <title>Deep-cultivation of Planctomycetes and their phenomic and genomic characterization uncovers novel biology.</title>
        <authorList>
            <person name="Wiegand S."/>
            <person name="Jogler M."/>
            <person name="Boedeker C."/>
            <person name="Pinto D."/>
            <person name="Vollmers J."/>
            <person name="Rivas-Marin E."/>
            <person name="Kohn T."/>
            <person name="Peeters S.H."/>
            <person name="Heuer A."/>
            <person name="Rast P."/>
            <person name="Oberbeckmann S."/>
            <person name="Bunk B."/>
            <person name="Jeske O."/>
            <person name="Meyerdierks A."/>
            <person name="Storesund J.E."/>
            <person name="Kallscheuer N."/>
            <person name="Luecker S."/>
            <person name="Lage O.M."/>
            <person name="Pohl T."/>
            <person name="Merkel B.J."/>
            <person name="Hornburger P."/>
            <person name="Mueller R.-W."/>
            <person name="Bruemmer F."/>
            <person name="Labrenz M."/>
            <person name="Spormann A.M."/>
            <person name="Op den Camp H."/>
            <person name="Overmann J."/>
            <person name="Amann R."/>
            <person name="Jetten M.S.M."/>
            <person name="Mascher T."/>
            <person name="Medema M.H."/>
            <person name="Devos D.P."/>
            <person name="Kaster A.-K."/>
            <person name="Ovreas L."/>
            <person name="Rohde M."/>
            <person name="Galperin M.Y."/>
            <person name="Jogler C."/>
        </authorList>
    </citation>
    <scope>NUCLEOTIDE SEQUENCE [LARGE SCALE GENOMIC DNA]</scope>
    <source>
        <strain evidence="4 5">Mal52</strain>
    </source>
</reference>
<dbReference type="InterPro" id="IPR000644">
    <property type="entry name" value="CBS_dom"/>
</dbReference>
<dbReference type="RefSeq" id="WP_145380325.1">
    <property type="nucleotide sequence ID" value="NZ_CP036270.1"/>
</dbReference>
<dbReference type="AlphaFoldDB" id="A0A517ZYH3"/>
<dbReference type="Proteomes" id="UP000319383">
    <property type="component" value="Chromosome"/>
</dbReference>
<sequence>MNAKIADLMTEKVMSATPHQSVAHVRDVMQSHSVNCMPVVDSDGAPVGIVTSTDVLHAEKDGTPISHIMTEKIYSVPQYGDVSLAARIMVNHRIHHVLVTHEGHLVGIISSFDLLRLVEDHRFVMKNAPDVSARGGKRKKSESV</sequence>
<dbReference type="KEGG" id="sdyn:Mal52_60480"/>
<keyword evidence="4" id="KW-0560">Oxidoreductase</keyword>
<dbReference type="EC" id="1.1.1.205" evidence="4"/>
<dbReference type="PROSITE" id="PS51371">
    <property type="entry name" value="CBS"/>
    <property type="match status" value="2"/>
</dbReference>
<proteinExistence type="predicted"/>
<evidence type="ECO:0000313" key="5">
    <source>
        <dbReference type="Proteomes" id="UP000319383"/>
    </source>
</evidence>
<dbReference type="PANTHER" id="PTHR43080:SF29">
    <property type="entry name" value="OS02G0818000 PROTEIN"/>
    <property type="match status" value="1"/>
</dbReference>
<dbReference type="SMART" id="SM00116">
    <property type="entry name" value="CBS"/>
    <property type="match status" value="2"/>
</dbReference>
<dbReference type="Gene3D" id="3.10.580.10">
    <property type="entry name" value="CBS-domain"/>
    <property type="match status" value="2"/>
</dbReference>